<dbReference type="GO" id="GO:0005783">
    <property type="term" value="C:endoplasmic reticulum"/>
    <property type="evidence" value="ECO:0007669"/>
    <property type="project" value="TreeGrafter"/>
</dbReference>
<name>A0AAN9M858_CANGL</name>
<dbReference type="InterPro" id="IPR017439">
    <property type="entry name" value="Amidohydrolase"/>
</dbReference>
<accession>A0AAN9M858</accession>
<gene>
    <name evidence="1" type="ORF">VNO77_06421</name>
</gene>
<dbReference type="PANTHER" id="PTHR11014:SF148">
    <property type="entry name" value="AUXIN CONJUGATE HYDROLASE"/>
    <property type="match status" value="1"/>
</dbReference>
<organism evidence="1 2">
    <name type="scientific">Canavalia gladiata</name>
    <name type="common">Sword bean</name>
    <name type="synonym">Dolichos gladiatus</name>
    <dbReference type="NCBI Taxonomy" id="3824"/>
    <lineage>
        <taxon>Eukaryota</taxon>
        <taxon>Viridiplantae</taxon>
        <taxon>Streptophyta</taxon>
        <taxon>Embryophyta</taxon>
        <taxon>Tracheophyta</taxon>
        <taxon>Spermatophyta</taxon>
        <taxon>Magnoliopsida</taxon>
        <taxon>eudicotyledons</taxon>
        <taxon>Gunneridae</taxon>
        <taxon>Pentapetalae</taxon>
        <taxon>rosids</taxon>
        <taxon>fabids</taxon>
        <taxon>Fabales</taxon>
        <taxon>Fabaceae</taxon>
        <taxon>Papilionoideae</taxon>
        <taxon>50 kb inversion clade</taxon>
        <taxon>NPAAA clade</taxon>
        <taxon>indigoferoid/millettioid clade</taxon>
        <taxon>Phaseoleae</taxon>
        <taxon>Canavalia</taxon>
    </lineage>
</organism>
<dbReference type="AlphaFoldDB" id="A0AAN9M858"/>
<sequence length="153" mass="17293">MSVKIRKEHNSSSHFNDNRWILDLYLYSHASACIIAHVVTVGKFQGGSAFNVILDSVTNLRQCIEQVITGHTAVHRCNATINFFDEDKPVINDGDLHKHFYNVAGKLLGIDKVHDMKPKMGAEDFSFYQEAMPGYFFDLGMKNASHERLPGLH</sequence>
<dbReference type="GO" id="GO:0009850">
    <property type="term" value="P:auxin metabolic process"/>
    <property type="evidence" value="ECO:0007669"/>
    <property type="project" value="TreeGrafter"/>
</dbReference>
<dbReference type="Gene3D" id="3.40.630.10">
    <property type="entry name" value="Zn peptidases"/>
    <property type="match status" value="1"/>
</dbReference>
<dbReference type="Pfam" id="PF01546">
    <property type="entry name" value="Peptidase_M20"/>
    <property type="match status" value="1"/>
</dbReference>
<dbReference type="InterPro" id="IPR002933">
    <property type="entry name" value="Peptidase_M20"/>
</dbReference>
<comment type="caution">
    <text evidence="1">The sequence shown here is derived from an EMBL/GenBank/DDBJ whole genome shotgun (WGS) entry which is preliminary data.</text>
</comment>
<dbReference type="EMBL" id="JAYMYQ010000002">
    <property type="protein sequence ID" value="KAK7349226.1"/>
    <property type="molecule type" value="Genomic_DNA"/>
</dbReference>
<keyword evidence="2" id="KW-1185">Reference proteome</keyword>
<dbReference type="PANTHER" id="PTHR11014">
    <property type="entry name" value="PEPTIDASE M20 FAMILY MEMBER"/>
    <property type="match status" value="1"/>
</dbReference>
<dbReference type="Proteomes" id="UP001367508">
    <property type="component" value="Unassembled WGS sequence"/>
</dbReference>
<proteinExistence type="predicted"/>
<dbReference type="SUPFAM" id="SSF53187">
    <property type="entry name" value="Zn-dependent exopeptidases"/>
    <property type="match status" value="1"/>
</dbReference>
<evidence type="ECO:0000313" key="2">
    <source>
        <dbReference type="Proteomes" id="UP001367508"/>
    </source>
</evidence>
<protein>
    <submittedName>
        <fullName evidence="1">Uncharacterized protein</fullName>
    </submittedName>
</protein>
<dbReference type="GO" id="GO:0010179">
    <property type="term" value="F:IAA-Ala conjugate hydrolase activity"/>
    <property type="evidence" value="ECO:0007669"/>
    <property type="project" value="TreeGrafter"/>
</dbReference>
<dbReference type="Gene3D" id="3.30.70.360">
    <property type="match status" value="1"/>
</dbReference>
<reference evidence="1 2" key="1">
    <citation type="submission" date="2024-01" db="EMBL/GenBank/DDBJ databases">
        <title>The genomes of 5 underutilized Papilionoideae crops provide insights into root nodulation and disease resistanc.</title>
        <authorList>
            <person name="Jiang F."/>
        </authorList>
    </citation>
    <scope>NUCLEOTIDE SEQUENCE [LARGE SCALE GENOMIC DNA]</scope>
    <source>
        <strain evidence="1">LVBAO_FW01</strain>
        <tissue evidence="1">Leaves</tissue>
    </source>
</reference>
<evidence type="ECO:0000313" key="1">
    <source>
        <dbReference type="EMBL" id="KAK7349226.1"/>
    </source>
</evidence>